<evidence type="ECO:0000256" key="1">
    <source>
        <dbReference type="ARBA" id="ARBA00007553"/>
    </source>
</evidence>
<feature type="signal peptide" evidence="8">
    <location>
        <begin position="1"/>
        <end position="20"/>
    </location>
</feature>
<evidence type="ECO:0000256" key="6">
    <source>
        <dbReference type="PIRNR" id="PIRNR037945"/>
    </source>
</evidence>
<dbReference type="Pfam" id="PF01510">
    <property type="entry name" value="Amidase_2"/>
    <property type="match status" value="1"/>
</dbReference>
<comment type="caution">
    <text evidence="11">The sequence shown here is derived from an EMBL/GenBank/DDBJ whole genome shotgun (WGS) entry which is preliminary data.</text>
</comment>
<evidence type="ECO:0000256" key="2">
    <source>
        <dbReference type="ARBA" id="ARBA00022588"/>
    </source>
</evidence>
<feature type="disulfide bond" evidence="7">
    <location>
        <begin position="70"/>
        <end position="76"/>
    </location>
</feature>
<feature type="chain" id="PRO_5042268942" description="Peptidoglycan-recognition protein" evidence="8">
    <location>
        <begin position="21"/>
        <end position="210"/>
    </location>
</feature>
<name>A0AAD9PDL7_RIDPI</name>
<dbReference type="GO" id="GO:0042834">
    <property type="term" value="F:peptidoglycan binding"/>
    <property type="evidence" value="ECO:0007669"/>
    <property type="project" value="InterPro"/>
</dbReference>
<dbReference type="FunFam" id="3.40.80.10:FF:000001">
    <property type="entry name" value="Peptidoglycan recognition protein 1"/>
    <property type="match status" value="1"/>
</dbReference>
<evidence type="ECO:0000256" key="8">
    <source>
        <dbReference type="SAM" id="SignalP"/>
    </source>
</evidence>
<keyword evidence="5 7" id="KW-1015">Disulfide bond</keyword>
<dbReference type="SMART" id="SM00701">
    <property type="entry name" value="PGRP"/>
    <property type="match status" value="1"/>
</dbReference>
<keyword evidence="4 6" id="KW-0391">Immunity</keyword>
<dbReference type="Gene3D" id="3.40.80.10">
    <property type="entry name" value="Peptidoglycan recognition protein-like"/>
    <property type="match status" value="1"/>
</dbReference>
<dbReference type="SUPFAM" id="SSF55846">
    <property type="entry name" value="N-acetylmuramoyl-L-alanine amidase-like"/>
    <property type="match status" value="1"/>
</dbReference>
<dbReference type="EMBL" id="JAODUO010000023">
    <property type="protein sequence ID" value="KAK2192783.1"/>
    <property type="molecule type" value="Genomic_DNA"/>
</dbReference>
<evidence type="ECO:0000256" key="4">
    <source>
        <dbReference type="ARBA" id="ARBA00022859"/>
    </source>
</evidence>
<dbReference type="GO" id="GO:0008745">
    <property type="term" value="F:N-acetylmuramoyl-L-alanine amidase activity"/>
    <property type="evidence" value="ECO:0007669"/>
    <property type="project" value="InterPro"/>
</dbReference>
<comment type="similarity">
    <text evidence="1 6">Belongs to the N-acetylmuramoyl-L-alanine amidase 2 family.</text>
</comment>
<organism evidence="11 12">
    <name type="scientific">Ridgeia piscesae</name>
    <name type="common">Tubeworm</name>
    <dbReference type="NCBI Taxonomy" id="27915"/>
    <lineage>
        <taxon>Eukaryota</taxon>
        <taxon>Metazoa</taxon>
        <taxon>Spiralia</taxon>
        <taxon>Lophotrochozoa</taxon>
        <taxon>Annelida</taxon>
        <taxon>Polychaeta</taxon>
        <taxon>Sedentaria</taxon>
        <taxon>Canalipalpata</taxon>
        <taxon>Sabellida</taxon>
        <taxon>Siboglinidae</taxon>
        <taxon>Ridgeia</taxon>
    </lineage>
</organism>
<evidence type="ECO:0000256" key="7">
    <source>
        <dbReference type="PIRSR" id="PIRSR037945-1"/>
    </source>
</evidence>
<dbReference type="PANTHER" id="PTHR11022">
    <property type="entry name" value="PEPTIDOGLYCAN RECOGNITION PROTEIN"/>
    <property type="match status" value="1"/>
</dbReference>
<dbReference type="GO" id="GO:0045087">
    <property type="term" value="P:innate immune response"/>
    <property type="evidence" value="ECO:0007669"/>
    <property type="project" value="UniProtKB-KW"/>
</dbReference>
<dbReference type="SMART" id="SM00644">
    <property type="entry name" value="Ami_2"/>
    <property type="match status" value="1"/>
</dbReference>
<keyword evidence="3 8" id="KW-0732">Signal</keyword>
<feature type="disulfide bond" evidence="7">
    <location>
        <begin position="32"/>
        <end position="156"/>
    </location>
</feature>
<dbReference type="InterPro" id="IPR015510">
    <property type="entry name" value="PGRP"/>
</dbReference>
<proteinExistence type="inferred from homology"/>
<dbReference type="InterPro" id="IPR002502">
    <property type="entry name" value="Amidase_domain"/>
</dbReference>
<dbReference type="InterPro" id="IPR017331">
    <property type="entry name" value="Peptidoglycan_recognition"/>
</dbReference>
<evidence type="ECO:0000256" key="5">
    <source>
        <dbReference type="ARBA" id="ARBA00023157"/>
    </source>
</evidence>
<accession>A0AAD9PDL7</accession>
<keyword evidence="12" id="KW-1185">Reference proteome</keyword>
<dbReference type="Proteomes" id="UP001209878">
    <property type="component" value="Unassembled WGS sequence"/>
</dbReference>
<dbReference type="AlphaFoldDB" id="A0AAD9PDL7"/>
<evidence type="ECO:0000313" key="11">
    <source>
        <dbReference type="EMBL" id="KAK2192783.1"/>
    </source>
</evidence>
<dbReference type="CDD" id="cd06583">
    <property type="entry name" value="PGRP"/>
    <property type="match status" value="1"/>
</dbReference>
<sequence>MAHLLVVLLVVVSTLALTQGASPIFGSLTGRCSDIEIVSRSEWHAKKPKKVVKMRLPVKKLFIHHTVSTCRTKSKCLRRMRNMQYYHMHTRGFWDVAYNFLVGIDGRAYEGRGWGYWGAHTHGHNRDAVAISAIGNFQKKKPNLAVRQAIANLIDCALKQGVLAADFKMYGHRDVACKACPGKYLYKYVKASSHYSSVKMPKWCHKKWNY</sequence>
<dbReference type="InterPro" id="IPR006619">
    <property type="entry name" value="PGRP_domain_met/bac"/>
</dbReference>
<dbReference type="GO" id="GO:0009253">
    <property type="term" value="P:peptidoglycan catabolic process"/>
    <property type="evidence" value="ECO:0007669"/>
    <property type="project" value="InterPro"/>
</dbReference>
<evidence type="ECO:0000259" key="9">
    <source>
        <dbReference type="SMART" id="SM00644"/>
    </source>
</evidence>
<reference evidence="11" key="1">
    <citation type="journal article" date="2023" name="Mol. Biol. Evol.">
        <title>Third-Generation Sequencing Reveals the Adaptive Role of the Epigenome in Three Deep-Sea Polychaetes.</title>
        <authorList>
            <person name="Perez M."/>
            <person name="Aroh O."/>
            <person name="Sun Y."/>
            <person name="Lan Y."/>
            <person name="Juniper S.K."/>
            <person name="Young C.R."/>
            <person name="Angers B."/>
            <person name="Qian P.Y."/>
        </authorList>
    </citation>
    <scope>NUCLEOTIDE SEQUENCE</scope>
    <source>
        <strain evidence="11">R07B-5</strain>
    </source>
</reference>
<evidence type="ECO:0000256" key="3">
    <source>
        <dbReference type="ARBA" id="ARBA00022729"/>
    </source>
</evidence>
<evidence type="ECO:0000259" key="10">
    <source>
        <dbReference type="SMART" id="SM00701"/>
    </source>
</evidence>
<dbReference type="InterPro" id="IPR036505">
    <property type="entry name" value="Amidase/PGRP_sf"/>
</dbReference>
<gene>
    <name evidence="11" type="ORF">NP493_23g07000</name>
</gene>
<dbReference type="PIRSF" id="PIRSF037945">
    <property type="entry name" value="PGRPs"/>
    <property type="match status" value="1"/>
</dbReference>
<dbReference type="PANTHER" id="PTHR11022:SF41">
    <property type="entry name" value="PEPTIDOGLYCAN-RECOGNITION PROTEIN LC-RELATED"/>
    <property type="match status" value="1"/>
</dbReference>
<dbReference type="GO" id="GO:0008270">
    <property type="term" value="F:zinc ion binding"/>
    <property type="evidence" value="ECO:0007669"/>
    <property type="project" value="InterPro"/>
</dbReference>
<keyword evidence="2 6" id="KW-0399">Innate immunity</keyword>
<evidence type="ECO:0000313" key="12">
    <source>
        <dbReference type="Proteomes" id="UP001209878"/>
    </source>
</evidence>
<feature type="domain" description="N-acetylmuramoyl-L-alanine amidase" evidence="9">
    <location>
        <begin position="46"/>
        <end position="182"/>
    </location>
</feature>
<protein>
    <recommendedName>
        <fullName evidence="6">Peptidoglycan-recognition protein</fullName>
    </recommendedName>
</protein>
<feature type="domain" description="Peptidoglycan recognition protein family" evidence="10">
    <location>
        <begin position="35"/>
        <end position="176"/>
    </location>
</feature>